<evidence type="ECO:0000256" key="1">
    <source>
        <dbReference type="SAM" id="MobiDB-lite"/>
    </source>
</evidence>
<feature type="region of interest" description="Disordered" evidence="1">
    <location>
        <begin position="1"/>
        <end position="70"/>
    </location>
</feature>
<keyword evidence="3" id="KW-1185">Reference proteome</keyword>
<feature type="compositionally biased region" description="Basic and acidic residues" evidence="1">
    <location>
        <begin position="60"/>
        <end position="70"/>
    </location>
</feature>
<feature type="compositionally biased region" description="Gly residues" evidence="1">
    <location>
        <begin position="36"/>
        <end position="45"/>
    </location>
</feature>
<dbReference type="PANTHER" id="PTHR40462">
    <property type="entry name" value="CHROMOSOME 1, WHOLE GENOME SHOTGUN SEQUENCE"/>
    <property type="match status" value="1"/>
</dbReference>
<evidence type="ECO:0000313" key="2">
    <source>
        <dbReference type="EMBL" id="OQO07497.1"/>
    </source>
</evidence>
<dbReference type="OrthoDB" id="3050608at2759"/>
<reference evidence="3" key="1">
    <citation type="submission" date="2017-03" db="EMBL/GenBank/DDBJ databases">
        <title>Genomes of endolithic fungi from Antarctica.</title>
        <authorList>
            <person name="Coleine C."/>
            <person name="Masonjones S."/>
            <person name="Stajich J.E."/>
        </authorList>
    </citation>
    <scope>NUCLEOTIDE SEQUENCE [LARGE SCALE GENOMIC DNA]</scope>
    <source>
        <strain evidence="3">CCFEE 5527</strain>
    </source>
</reference>
<dbReference type="InParanoid" id="A0A1V8T7V6"/>
<evidence type="ECO:0008006" key="4">
    <source>
        <dbReference type="Google" id="ProtNLM"/>
    </source>
</evidence>
<proteinExistence type="predicted"/>
<accession>A0A1V8T7V6</accession>
<feature type="region of interest" description="Disordered" evidence="1">
    <location>
        <begin position="107"/>
        <end position="129"/>
    </location>
</feature>
<evidence type="ECO:0000313" key="3">
    <source>
        <dbReference type="Proteomes" id="UP000192596"/>
    </source>
</evidence>
<dbReference type="PANTHER" id="PTHR40462:SF1">
    <property type="entry name" value="EXPRESSED PROTEIN"/>
    <property type="match status" value="1"/>
</dbReference>
<gene>
    <name evidence="2" type="ORF">B0A48_07194</name>
</gene>
<dbReference type="EMBL" id="NAJO01000014">
    <property type="protein sequence ID" value="OQO07497.1"/>
    <property type="molecule type" value="Genomic_DNA"/>
</dbReference>
<feature type="compositionally biased region" description="Basic and acidic residues" evidence="1">
    <location>
        <begin position="116"/>
        <end position="129"/>
    </location>
</feature>
<dbReference type="AlphaFoldDB" id="A0A1V8T7V6"/>
<dbReference type="Proteomes" id="UP000192596">
    <property type="component" value="Unassembled WGS sequence"/>
</dbReference>
<feature type="compositionally biased region" description="Low complexity" evidence="1">
    <location>
        <begin position="13"/>
        <end position="35"/>
    </location>
</feature>
<protein>
    <recommendedName>
        <fullName evidence="4">DNA damage-responsive protein 48</fullName>
    </recommendedName>
</protein>
<comment type="caution">
    <text evidence="2">The sequence shown here is derived from an EMBL/GenBank/DDBJ whole genome shotgun (WGS) entry which is preliminary data.</text>
</comment>
<name>A0A1V8T7V6_9PEZI</name>
<organism evidence="2 3">
    <name type="scientific">Cryoendolithus antarcticus</name>
    <dbReference type="NCBI Taxonomy" id="1507870"/>
    <lineage>
        <taxon>Eukaryota</taxon>
        <taxon>Fungi</taxon>
        <taxon>Dikarya</taxon>
        <taxon>Ascomycota</taxon>
        <taxon>Pezizomycotina</taxon>
        <taxon>Dothideomycetes</taxon>
        <taxon>Dothideomycetidae</taxon>
        <taxon>Cladosporiales</taxon>
        <taxon>Cladosporiaceae</taxon>
        <taxon>Cryoendolithus</taxon>
    </lineage>
</organism>
<sequence>MDFINKAMGSQGGNNQQQGENNMPQQGSGEQSQGQSSGGGGGFLGGLTNKLNGAAGGGVESEKNEDYLDKGIDMVQGKFMGGGDQSNESAVEQAKDEQISDFIRGQYKSVSGSDMPIKDKPTSLDRNVD</sequence>